<dbReference type="Gene3D" id="3.40.640.10">
    <property type="entry name" value="Type I PLP-dependent aspartate aminotransferase-like (Major domain)"/>
    <property type="match status" value="1"/>
</dbReference>
<feature type="modified residue" description="N6-(pyridoxal phosphate)lysine" evidence="8">
    <location>
        <position position="215"/>
    </location>
</feature>
<dbReference type="InterPro" id="IPR015424">
    <property type="entry name" value="PyrdxlP-dep_Trfase"/>
</dbReference>
<evidence type="ECO:0000313" key="11">
    <source>
        <dbReference type="Proteomes" id="UP000281647"/>
    </source>
</evidence>
<dbReference type="InterPro" id="IPR006233">
    <property type="entry name" value="Cys_b_lyase_bac"/>
</dbReference>
<dbReference type="GO" id="GO:0030170">
    <property type="term" value="F:pyridoxal phosphate binding"/>
    <property type="evidence" value="ECO:0007669"/>
    <property type="project" value="InterPro"/>
</dbReference>
<dbReference type="PANTHER" id="PTHR43500:SF1">
    <property type="entry name" value="CYSTATHIONINE BETA-LYASE-RELATED"/>
    <property type="match status" value="1"/>
</dbReference>
<sequence length="405" mass="44111">MNSIDAQSAALRPETLASHLGRPGRRGAPVNAPVHRASTILFDSVRELEEAKAARFEKGAVFYGRFGTPDIFAFEEAISALEGGYGTIAVPSGLAACVLPLVAFLRPGDHVLVTDSIYEPARTSLSAFIERNGVEVTFYDPRIGQGIEALFKPNTRMVYLESPGSLTFEVQDIPAIAAVARKHSAVTVCDNTWATALFHRPISLGVDIVVQAATKYIVGHSDAMLGLVTAGPEHYRELRQAANWLGYRVSPDDVFLAARGLRSLAARLRQHHETGVSLAQWLETLPEIRRVIHPALPSHPDHAIWKRDFSGASGLFAIILRATSKAEAIAFVERLRLFGMGFSWGGFESLVLIGDPAHARTATDWREEGILIRLHAGLEHVDDLQADLARAINRLAQADRKPAAV</sequence>
<dbReference type="OrthoDB" id="9790858at2"/>
<dbReference type="FunFam" id="3.40.640.10:FF:000046">
    <property type="entry name" value="Cystathionine gamma-lyase"/>
    <property type="match status" value="1"/>
</dbReference>
<reference evidence="10 11" key="1">
    <citation type="submission" date="2018-11" db="EMBL/GenBank/DDBJ databases">
        <title>Pseudaminobacter arsenicus sp. nov., an arsenic-resistant bacterium isolated from arsenic-rich aquifers.</title>
        <authorList>
            <person name="Mu Y."/>
        </authorList>
    </citation>
    <scope>NUCLEOTIDE SEQUENCE [LARGE SCALE GENOMIC DNA]</scope>
    <source>
        <strain evidence="10 11">CB3</strain>
    </source>
</reference>
<gene>
    <name evidence="10" type="primary">metC</name>
    <name evidence="10" type="ORF">EET67_21215</name>
</gene>
<name>A0A432V185_9HYPH</name>
<keyword evidence="3 8" id="KW-0663">Pyridoxal phosphate</keyword>
<dbReference type="GO" id="GO:0019346">
    <property type="term" value="P:transsulfuration"/>
    <property type="evidence" value="ECO:0007669"/>
    <property type="project" value="InterPro"/>
</dbReference>
<dbReference type="PIRSF" id="PIRSF001434">
    <property type="entry name" value="CGS"/>
    <property type="match status" value="1"/>
</dbReference>
<comment type="catalytic activity">
    <reaction evidence="6">
        <text>L,L-cystathionine + H2O = L-homocysteine + pyruvate + NH4(+)</text>
        <dbReference type="Rhea" id="RHEA:13965"/>
        <dbReference type="ChEBI" id="CHEBI:15361"/>
        <dbReference type="ChEBI" id="CHEBI:15377"/>
        <dbReference type="ChEBI" id="CHEBI:28938"/>
        <dbReference type="ChEBI" id="CHEBI:58161"/>
        <dbReference type="ChEBI" id="CHEBI:58199"/>
    </reaction>
</comment>
<evidence type="ECO:0000256" key="7">
    <source>
        <dbReference type="ARBA" id="ARBA00047625"/>
    </source>
</evidence>
<dbReference type="InterPro" id="IPR000277">
    <property type="entry name" value="Cys/Met-Metab_PyrdxlP-dep_enz"/>
</dbReference>
<dbReference type="PROSITE" id="PS00868">
    <property type="entry name" value="CYS_MET_METAB_PP"/>
    <property type="match status" value="1"/>
</dbReference>
<evidence type="ECO:0000256" key="3">
    <source>
        <dbReference type="ARBA" id="ARBA00022898"/>
    </source>
</evidence>
<accession>A0A432V185</accession>
<evidence type="ECO:0000256" key="6">
    <source>
        <dbReference type="ARBA" id="ARBA00047517"/>
    </source>
</evidence>
<comment type="catalytic activity">
    <reaction evidence="7">
        <text>an S-substituted L-cysteine + H2O = a thiol + pyruvate + NH4(+)</text>
        <dbReference type="Rhea" id="RHEA:18121"/>
        <dbReference type="ChEBI" id="CHEBI:15361"/>
        <dbReference type="ChEBI" id="CHEBI:15377"/>
        <dbReference type="ChEBI" id="CHEBI:28938"/>
        <dbReference type="ChEBI" id="CHEBI:29256"/>
        <dbReference type="ChEBI" id="CHEBI:58717"/>
        <dbReference type="EC" id="4.4.1.13"/>
    </reaction>
</comment>
<dbReference type="Proteomes" id="UP000281647">
    <property type="component" value="Unassembled WGS sequence"/>
</dbReference>
<dbReference type="PANTHER" id="PTHR43500">
    <property type="entry name" value="CYSTATHIONINE BETA-LYASE-RELATED"/>
    <property type="match status" value="1"/>
</dbReference>
<evidence type="ECO:0000256" key="2">
    <source>
        <dbReference type="ARBA" id="ARBA00009077"/>
    </source>
</evidence>
<keyword evidence="4 10" id="KW-0456">Lyase</keyword>
<keyword evidence="11" id="KW-1185">Reference proteome</keyword>
<dbReference type="InterPro" id="IPR015421">
    <property type="entry name" value="PyrdxlP-dep_Trfase_major"/>
</dbReference>
<comment type="cofactor">
    <cofactor evidence="1 9">
        <name>pyridoxal 5'-phosphate</name>
        <dbReference type="ChEBI" id="CHEBI:597326"/>
    </cofactor>
</comment>
<dbReference type="RefSeq" id="WP_128625485.1">
    <property type="nucleotide sequence ID" value="NZ_ML133514.1"/>
</dbReference>
<comment type="caution">
    <text evidence="10">The sequence shown here is derived from an EMBL/GenBank/DDBJ whole genome shotgun (WGS) entry which is preliminary data.</text>
</comment>
<evidence type="ECO:0000313" key="10">
    <source>
        <dbReference type="EMBL" id="RUM95812.1"/>
    </source>
</evidence>
<dbReference type="SUPFAM" id="SSF53383">
    <property type="entry name" value="PLP-dependent transferases"/>
    <property type="match status" value="1"/>
</dbReference>
<dbReference type="GO" id="GO:0047804">
    <property type="term" value="F:cysteine-S-conjugate beta-lyase activity"/>
    <property type="evidence" value="ECO:0007669"/>
    <property type="project" value="UniProtKB-EC"/>
</dbReference>
<dbReference type="Pfam" id="PF01053">
    <property type="entry name" value="Cys_Met_Meta_PP"/>
    <property type="match status" value="1"/>
</dbReference>
<evidence type="ECO:0000256" key="5">
    <source>
        <dbReference type="ARBA" id="ARBA00046315"/>
    </source>
</evidence>
<evidence type="ECO:0000256" key="1">
    <source>
        <dbReference type="ARBA" id="ARBA00001933"/>
    </source>
</evidence>
<proteinExistence type="inferred from homology"/>
<comment type="similarity">
    <text evidence="2 9">Belongs to the trans-sulfuration enzymes family.</text>
</comment>
<dbReference type="InterPro" id="IPR054542">
    <property type="entry name" value="Cys_met_metab_PP"/>
</dbReference>
<organism evidence="10 11">
    <name type="scientific">Borborobacter arsenicus</name>
    <dbReference type="NCBI Taxonomy" id="1851146"/>
    <lineage>
        <taxon>Bacteria</taxon>
        <taxon>Pseudomonadati</taxon>
        <taxon>Pseudomonadota</taxon>
        <taxon>Alphaproteobacteria</taxon>
        <taxon>Hyphomicrobiales</taxon>
        <taxon>Phyllobacteriaceae</taxon>
        <taxon>Borborobacter</taxon>
    </lineage>
</organism>
<dbReference type="NCBIfam" id="TIGR01324">
    <property type="entry name" value="cysta_beta_ly_B"/>
    <property type="match status" value="1"/>
</dbReference>
<protein>
    <submittedName>
        <fullName evidence="10">Cystathionine beta-lyase</fullName>
        <ecNumber evidence="10">4.4.1.8</ecNumber>
    </submittedName>
</protein>
<dbReference type="InterPro" id="IPR015422">
    <property type="entry name" value="PyrdxlP-dep_Trfase_small"/>
</dbReference>
<comment type="pathway">
    <text evidence="5">Amino-acid biosynthesis; L-methionine biosynthesis via de novo pathway; L-homocysteine from L-cystathionine: step 1/1.</text>
</comment>
<dbReference type="Gene3D" id="3.90.1150.10">
    <property type="entry name" value="Aspartate Aminotransferase, domain 1"/>
    <property type="match status" value="1"/>
</dbReference>
<evidence type="ECO:0000256" key="8">
    <source>
        <dbReference type="PIRSR" id="PIRSR001434-2"/>
    </source>
</evidence>
<dbReference type="AlphaFoldDB" id="A0A432V185"/>
<evidence type="ECO:0000256" key="4">
    <source>
        <dbReference type="ARBA" id="ARBA00023239"/>
    </source>
</evidence>
<dbReference type="GO" id="GO:0019450">
    <property type="term" value="P:L-cysteine catabolic process to pyruvate"/>
    <property type="evidence" value="ECO:0007669"/>
    <property type="project" value="TreeGrafter"/>
</dbReference>
<dbReference type="EC" id="4.4.1.8" evidence="10"/>
<evidence type="ECO:0000256" key="9">
    <source>
        <dbReference type="RuleBase" id="RU362118"/>
    </source>
</evidence>
<dbReference type="EMBL" id="RKST01000030">
    <property type="protein sequence ID" value="RUM95812.1"/>
    <property type="molecule type" value="Genomic_DNA"/>
</dbReference>